<dbReference type="EMBL" id="JAGPXD010000002">
    <property type="protein sequence ID" value="KAH7367021.1"/>
    <property type="molecule type" value="Genomic_DNA"/>
</dbReference>
<organism evidence="2 3">
    <name type="scientific">Plectosphaerella cucumerina</name>
    <dbReference type="NCBI Taxonomy" id="40658"/>
    <lineage>
        <taxon>Eukaryota</taxon>
        <taxon>Fungi</taxon>
        <taxon>Dikarya</taxon>
        <taxon>Ascomycota</taxon>
        <taxon>Pezizomycotina</taxon>
        <taxon>Sordariomycetes</taxon>
        <taxon>Hypocreomycetidae</taxon>
        <taxon>Glomerellales</taxon>
        <taxon>Plectosphaerellaceae</taxon>
        <taxon>Plectosphaerella</taxon>
    </lineage>
</organism>
<name>A0A8K0X6L6_9PEZI</name>
<keyword evidence="3" id="KW-1185">Reference proteome</keyword>
<proteinExistence type="predicted"/>
<dbReference type="OrthoDB" id="420046at2759"/>
<feature type="region of interest" description="Disordered" evidence="1">
    <location>
        <begin position="507"/>
        <end position="552"/>
    </location>
</feature>
<gene>
    <name evidence="2" type="ORF">B0T11DRAFT_49776</name>
</gene>
<feature type="compositionally biased region" description="Basic residues" evidence="1">
    <location>
        <begin position="515"/>
        <end position="529"/>
    </location>
</feature>
<dbReference type="AlphaFoldDB" id="A0A8K0X6L6"/>
<comment type="caution">
    <text evidence="2">The sequence shown here is derived from an EMBL/GenBank/DDBJ whole genome shotgun (WGS) entry which is preliminary data.</text>
</comment>
<reference evidence="2" key="1">
    <citation type="journal article" date="2021" name="Nat. Commun.">
        <title>Genetic determinants of endophytism in the Arabidopsis root mycobiome.</title>
        <authorList>
            <person name="Mesny F."/>
            <person name="Miyauchi S."/>
            <person name="Thiergart T."/>
            <person name="Pickel B."/>
            <person name="Atanasova L."/>
            <person name="Karlsson M."/>
            <person name="Huettel B."/>
            <person name="Barry K.W."/>
            <person name="Haridas S."/>
            <person name="Chen C."/>
            <person name="Bauer D."/>
            <person name="Andreopoulos W."/>
            <person name="Pangilinan J."/>
            <person name="LaButti K."/>
            <person name="Riley R."/>
            <person name="Lipzen A."/>
            <person name="Clum A."/>
            <person name="Drula E."/>
            <person name="Henrissat B."/>
            <person name="Kohler A."/>
            <person name="Grigoriev I.V."/>
            <person name="Martin F.M."/>
            <person name="Hacquard S."/>
        </authorList>
    </citation>
    <scope>NUCLEOTIDE SEQUENCE</scope>
    <source>
        <strain evidence="2">MPI-CAGE-AT-0016</strain>
    </source>
</reference>
<accession>A0A8K0X6L6</accession>
<evidence type="ECO:0000256" key="1">
    <source>
        <dbReference type="SAM" id="MobiDB-lite"/>
    </source>
</evidence>
<protein>
    <submittedName>
        <fullName evidence="2">Uncharacterized protein</fullName>
    </submittedName>
</protein>
<dbReference type="Proteomes" id="UP000813385">
    <property type="component" value="Unassembled WGS sequence"/>
</dbReference>
<evidence type="ECO:0000313" key="2">
    <source>
        <dbReference type="EMBL" id="KAH7367021.1"/>
    </source>
</evidence>
<evidence type="ECO:0000313" key="3">
    <source>
        <dbReference type="Proteomes" id="UP000813385"/>
    </source>
</evidence>
<sequence length="552" mass="61858">MIRRLYDSAIQHTNRLVDHEFIPYHKLPATTSYKDLSSATVGLSKMSIRREGFAVNTAVSNLSRAFLVNELASAAVVLQGRPLLRHLSETCLQRHPDRFHAAHVQFLLKQNSMRGLFDPEDSAKLVRRLQDKSKQVEALRLAGLCKVAMSDYYAASFNFDVALQLGGFKEGNSVRFKKKKTASEAAKVKLLPVDKPPRGSLLQTLCYRGMCHLENAVIHIYRLYDSQTSTSIGNRSVWYEDAIRRGDEPSELDLTKNRETIQRFTTLALNDFLDFLSYLQFTPTIQKRGRKTPPKAGGQSESHRNPGAAPKKKMYAMSELFGPSPPSLSELLPQDDDATKVPRARGAATYHPFLGEALYHLLLCHVVLQTPASILIRYADIAAHIYSICDAFPFTKAVQTPAMEDFEDILEKMSTCIRMPDAWVNREKVETPPPPKVNATVDLKSIPNSTIPDLTKIQPSFDQEDYSVGFRNLRFLQKASRPDDMIPPPYEPAPSYSSDRAQIIGYWVETNAPNGKKKKKKNKKKKKAKKGADCPSTKTSEKDNGLAGPEAC</sequence>
<feature type="region of interest" description="Disordered" evidence="1">
    <location>
        <begin position="286"/>
        <end position="309"/>
    </location>
</feature>